<dbReference type="Proteomes" id="UP000800092">
    <property type="component" value="Unassembled WGS sequence"/>
</dbReference>
<keyword evidence="2" id="KW-0560">Oxidoreductase</keyword>
<organism evidence="4 5">
    <name type="scientific">Viridothelium virens</name>
    <name type="common">Speckled blister lichen</name>
    <name type="synonym">Trypethelium virens</name>
    <dbReference type="NCBI Taxonomy" id="1048519"/>
    <lineage>
        <taxon>Eukaryota</taxon>
        <taxon>Fungi</taxon>
        <taxon>Dikarya</taxon>
        <taxon>Ascomycota</taxon>
        <taxon>Pezizomycotina</taxon>
        <taxon>Dothideomycetes</taxon>
        <taxon>Dothideomycetes incertae sedis</taxon>
        <taxon>Trypetheliales</taxon>
        <taxon>Trypetheliaceae</taxon>
        <taxon>Viridothelium</taxon>
    </lineage>
</organism>
<evidence type="ECO:0000256" key="3">
    <source>
        <dbReference type="SAM" id="MobiDB-lite"/>
    </source>
</evidence>
<evidence type="ECO:0000256" key="1">
    <source>
        <dbReference type="ARBA" id="ARBA00006484"/>
    </source>
</evidence>
<dbReference type="OrthoDB" id="1933717at2759"/>
<comment type="similarity">
    <text evidence="1">Belongs to the short-chain dehydrogenases/reductases (SDR) family.</text>
</comment>
<reference evidence="4" key="1">
    <citation type="journal article" date="2020" name="Stud. Mycol.">
        <title>101 Dothideomycetes genomes: a test case for predicting lifestyles and emergence of pathogens.</title>
        <authorList>
            <person name="Haridas S."/>
            <person name="Albert R."/>
            <person name="Binder M."/>
            <person name="Bloem J."/>
            <person name="Labutti K."/>
            <person name="Salamov A."/>
            <person name="Andreopoulos B."/>
            <person name="Baker S."/>
            <person name="Barry K."/>
            <person name="Bills G."/>
            <person name="Bluhm B."/>
            <person name="Cannon C."/>
            <person name="Castanera R."/>
            <person name="Culley D."/>
            <person name="Daum C."/>
            <person name="Ezra D."/>
            <person name="Gonzalez J."/>
            <person name="Henrissat B."/>
            <person name="Kuo A."/>
            <person name="Liang C."/>
            <person name="Lipzen A."/>
            <person name="Lutzoni F."/>
            <person name="Magnuson J."/>
            <person name="Mondo S."/>
            <person name="Nolan M."/>
            <person name="Ohm R."/>
            <person name="Pangilinan J."/>
            <person name="Park H.-J."/>
            <person name="Ramirez L."/>
            <person name="Alfaro M."/>
            <person name="Sun H."/>
            <person name="Tritt A."/>
            <person name="Yoshinaga Y."/>
            <person name="Zwiers L.-H."/>
            <person name="Turgeon B."/>
            <person name="Goodwin S."/>
            <person name="Spatafora J."/>
            <person name="Crous P."/>
            <person name="Grigoriev I."/>
        </authorList>
    </citation>
    <scope>NUCLEOTIDE SEQUENCE</scope>
    <source>
        <strain evidence="4">Tuck. ex Michener</strain>
    </source>
</reference>
<dbReference type="GO" id="GO:0016020">
    <property type="term" value="C:membrane"/>
    <property type="evidence" value="ECO:0007669"/>
    <property type="project" value="TreeGrafter"/>
</dbReference>
<accession>A0A6A6GUY1</accession>
<dbReference type="InterPro" id="IPR036291">
    <property type="entry name" value="NAD(P)-bd_dom_sf"/>
</dbReference>
<gene>
    <name evidence="4" type="ORF">EV356DRAFT_455735</name>
</gene>
<evidence type="ECO:0000313" key="4">
    <source>
        <dbReference type="EMBL" id="KAF2229497.1"/>
    </source>
</evidence>
<feature type="region of interest" description="Disordered" evidence="3">
    <location>
        <begin position="1"/>
        <end position="21"/>
    </location>
</feature>
<dbReference type="Gene3D" id="3.40.50.720">
    <property type="entry name" value="NAD(P)-binding Rossmann-like Domain"/>
    <property type="match status" value="1"/>
</dbReference>
<evidence type="ECO:0000313" key="5">
    <source>
        <dbReference type="Proteomes" id="UP000800092"/>
    </source>
</evidence>
<dbReference type="Pfam" id="PF00106">
    <property type="entry name" value="adh_short"/>
    <property type="match status" value="1"/>
</dbReference>
<name>A0A6A6GUY1_VIRVR</name>
<keyword evidence="5" id="KW-1185">Reference proteome</keyword>
<protein>
    <submittedName>
        <fullName evidence="4">NAD(P)-binding protein</fullName>
    </submittedName>
</protein>
<evidence type="ECO:0000256" key="2">
    <source>
        <dbReference type="ARBA" id="ARBA00023002"/>
    </source>
</evidence>
<dbReference type="AlphaFoldDB" id="A0A6A6GUY1"/>
<dbReference type="PANTHER" id="PTHR44196">
    <property type="entry name" value="DEHYDROGENASE/REDUCTASE SDR FAMILY MEMBER 7B"/>
    <property type="match status" value="1"/>
</dbReference>
<dbReference type="SUPFAM" id="SSF51735">
    <property type="entry name" value="NAD(P)-binding Rossmann-fold domains"/>
    <property type="match status" value="1"/>
</dbReference>
<feature type="compositionally biased region" description="Polar residues" evidence="3">
    <location>
        <begin position="10"/>
        <end position="21"/>
    </location>
</feature>
<sequence length="313" mass="33895">MDLPKPPIPRTNTSTVPSSLSSHTLAYSPIDRPGQINSLLNKTVLVTGIESALSHATALSFAHAGARVICVSHHSASLDALISEITATHPSAPSPVAITTDVSQPECATSIFSTIHDKLRVDDVHIDVLVLNTDFKTLRSSTPLPSDGSESGEALQTNWWRVLELKLRSFVAFVHAVLPGMRAQADGVVVSLVGASEARNARFVSADAVAEAAIFRFCHELGSELEGSGVRCFAMNSSHMETGVVDSDDTDRFEMAKRGVRTRKLERPELMADEIVKLCTEDRGRELNDRCLDCGQDLKDVIREADQGPRVRS</sequence>
<proteinExistence type="inferred from homology"/>
<dbReference type="GO" id="GO:0016491">
    <property type="term" value="F:oxidoreductase activity"/>
    <property type="evidence" value="ECO:0007669"/>
    <property type="project" value="UniProtKB-KW"/>
</dbReference>
<dbReference type="EMBL" id="ML991862">
    <property type="protein sequence ID" value="KAF2229497.1"/>
    <property type="molecule type" value="Genomic_DNA"/>
</dbReference>
<dbReference type="InterPro" id="IPR002347">
    <property type="entry name" value="SDR_fam"/>
</dbReference>
<dbReference type="PANTHER" id="PTHR44196:SF1">
    <property type="entry name" value="DEHYDROGENASE_REDUCTASE SDR FAMILY MEMBER 7B"/>
    <property type="match status" value="1"/>
</dbReference>
<dbReference type="CDD" id="cd05233">
    <property type="entry name" value="SDR_c"/>
    <property type="match status" value="1"/>
</dbReference>